<feature type="region of interest" description="Disordered" evidence="1">
    <location>
        <begin position="304"/>
        <end position="324"/>
    </location>
</feature>
<keyword evidence="3" id="KW-1185">Reference proteome</keyword>
<evidence type="ECO:0000313" key="2">
    <source>
        <dbReference type="EMBL" id="KTD52465.1"/>
    </source>
</evidence>
<evidence type="ECO:0000313" key="3">
    <source>
        <dbReference type="Proteomes" id="UP000054608"/>
    </source>
</evidence>
<dbReference type="PATRIC" id="fig|458.5.peg.98"/>
<proteinExistence type="predicted"/>
<sequence length="360" mass="40137">MKSVSEMEHLLKEFGQPGDIPVEAMALSLHVKRCERQEKGSDLHAFAMLSSEIAELDNALITIIDSNACDFRFQVAVGNKGSALTHWSFVEFVFKANAEGKPTLDVLICDPLGMKQSVMLALLLSDSIRFGGLAEFCKTTVYLPTTILQIAGRTCPYLALDSIAMLSNQSDFEDLYQYMRDHEKGVNTSECKSLIEFYKTGIIGCMDEEQIRDTYDFPVVVGALPPRLVRITQSLPIIDDVTRHAGDQIVNAKGATFRLSTSRYRLIVEDRHGEKEERNLRINFKMKEQNSHLRAYLAKVSEQSETQPQVEAGSPSGARPPQPFVNDQVAAAIVAQRMVGLNQWVNETLAIQAMSRPTFS</sequence>
<dbReference type="RefSeq" id="WP_133134069.1">
    <property type="nucleotide sequence ID" value="NZ_CAAAIN010000003.1"/>
</dbReference>
<accession>A0A0W0Y689</accession>
<name>A0A0W0Y689_9GAMM</name>
<reference evidence="2 3" key="1">
    <citation type="submission" date="2015-11" db="EMBL/GenBank/DDBJ databases">
        <title>Genomic analysis of 38 Legionella species identifies large and diverse effector repertoires.</title>
        <authorList>
            <person name="Burstein D."/>
            <person name="Amaro F."/>
            <person name="Zusman T."/>
            <person name="Lifshitz Z."/>
            <person name="Cohen O."/>
            <person name="Gilbert J.A."/>
            <person name="Pupko T."/>
            <person name="Shuman H.A."/>
            <person name="Segal G."/>
        </authorList>
    </citation>
    <scope>NUCLEOTIDE SEQUENCE [LARGE SCALE GENOMIC DNA]</scope>
    <source>
        <strain evidence="2 3">WA-270A-C2</strain>
    </source>
</reference>
<dbReference type="Proteomes" id="UP000054608">
    <property type="component" value="Unassembled WGS sequence"/>
</dbReference>
<evidence type="ECO:0008006" key="4">
    <source>
        <dbReference type="Google" id="ProtNLM"/>
    </source>
</evidence>
<gene>
    <name evidence="2" type="ORF">Lrub_0097</name>
</gene>
<dbReference type="EMBL" id="LNYT01000001">
    <property type="protein sequence ID" value="KTD52465.1"/>
    <property type="molecule type" value="Genomic_DNA"/>
</dbReference>
<dbReference type="OrthoDB" id="5636558at2"/>
<protein>
    <recommendedName>
        <fullName evidence="4">Dot/Icm T4SS effector</fullName>
    </recommendedName>
</protein>
<comment type="caution">
    <text evidence="2">The sequence shown here is derived from an EMBL/GenBank/DDBJ whole genome shotgun (WGS) entry which is preliminary data.</text>
</comment>
<organism evidence="2 3">
    <name type="scientific">Legionella rubrilucens</name>
    <dbReference type="NCBI Taxonomy" id="458"/>
    <lineage>
        <taxon>Bacteria</taxon>
        <taxon>Pseudomonadati</taxon>
        <taxon>Pseudomonadota</taxon>
        <taxon>Gammaproteobacteria</taxon>
        <taxon>Legionellales</taxon>
        <taxon>Legionellaceae</taxon>
        <taxon>Legionella</taxon>
    </lineage>
</organism>
<evidence type="ECO:0000256" key="1">
    <source>
        <dbReference type="SAM" id="MobiDB-lite"/>
    </source>
</evidence>
<dbReference type="AlphaFoldDB" id="A0A0W0Y689"/>